<dbReference type="Pfam" id="PF14606">
    <property type="entry name" value="Lipase_GDSL_3"/>
    <property type="match status" value="1"/>
</dbReference>
<dbReference type="EMBL" id="FSRA01000002">
    <property type="protein sequence ID" value="SIO50217.1"/>
    <property type="molecule type" value="Genomic_DNA"/>
</dbReference>
<sequence length="365" mass="40210">MMKKTLLPLVLSFCAISATYAQDNARYTDATSFMLIGKGLPTNKPYVRLDSIQTRELTPAVKYLSTNSAGIAVLFETNSKYIKVKWTVNKVAYHSNMTPIVHSGLDLYGKKDGKWVWAGVGRPVNQVEAESVIVNNMDATTKQFMLYAPTYNELTSLQIGVEPEATIGVPSKPGIDTTKRVVMYGSSIMQGASASRPGMAYPAIIARHSGWDVVNLGFSGAGKMEFPVAEILVTMKASVFVLDCMPNPTLDEIKERGYPFIKHLLTKRPEVPVLLVESAIYESGNFDQRIAETVRKKNALLTEIYTKLKQEGFKQLHYLSAKGLIGEDHEGATDGVHLNDIGFQRQAEKVLPVVQQLVKKSSGSK</sequence>
<proteinExistence type="predicted"/>
<dbReference type="GO" id="GO:0016788">
    <property type="term" value="F:hydrolase activity, acting on ester bonds"/>
    <property type="evidence" value="ECO:0007669"/>
    <property type="project" value="UniProtKB-ARBA"/>
</dbReference>
<dbReference type="Proteomes" id="UP000185003">
    <property type="component" value="Unassembled WGS sequence"/>
</dbReference>
<feature type="signal peptide" evidence="1">
    <location>
        <begin position="1"/>
        <end position="21"/>
    </location>
</feature>
<dbReference type="STRING" id="536979.SAMN04488055_4860"/>
<evidence type="ECO:0000259" key="3">
    <source>
        <dbReference type="Pfam" id="PF14607"/>
    </source>
</evidence>
<dbReference type="InterPro" id="IPR036514">
    <property type="entry name" value="SGNH_hydro_sf"/>
</dbReference>
<protein>
    <submittedName>
        <fullName evidence="4">N-terminus of Esterase_SGNH_hydro-type</fullName>
    </submittedName>
</protein>
<reference evidence="4 5" key="1">
    <citation type="submission" date="2016-11" db="EMBL/GenBank/DDBJ databases">
        <authorList>
            <person name="Jaros S."/>
            <person name="Januszkiewicz K."/>
            <person name="Wedrychowicz H."/>
        </authorList>
    </citation>
    <scope>NUCLEOTIDE SEQUENCE [LARGE SCALE GENOMIC DNA]</scope>
    <source>
        <strain evidence="4 5">DSM 24787</strain>
    </source>
</reference>
<dbReference type="Gene3D" id="2.60.120.260">
    <property type="entry name" value="Galactose-binding domain-like"/>
    <property type="match status" value="1"/>
</dbReference>
<name>A0A1N6K1I7_9BACT</name>
<evidence type="ECO:0000313" key="5">
    <source>
        <dbReference type="Proteomes" id="UP000185003"/>
    </source>
</evidence>
<gene>
    <name evidence="4" type="ORF">SAMN04488055_4860</name>
</gene>
<evidence type="ECO:0000259" key="2">
    <source>
        <dbReference type="Pfam" id="PF14606"/>
    </source>
</evidence>
<dbReference type="Gene3D" id="3.40.50.1110">
    <property type="entry name" value="SGNH hydrolase"/>
    <property type="match status" value="1"/>
</dbReference>
<keyword evidence="1" id="KW-0732">Signal</keyword>
<keyword evidence="5" id="KW-1185">Reference proteome</keyword>
<dbReference type="Pfam" id="PF14607">
    <property type="entry name" value="GxDLY"/>
    <property type="match status" value="1"/>
</dbReference>
<dbReference type="InterPro" id="IPR013830">
    <property type="entry name" value="SGNH_hydro"/>
</dbReference>
<feature type="domain" description="SGNH hydrolase-type esterase" evidence="2">
    <location>
        <begin position="178"/>
        <end position="355"/>
    </location>
</feature>
<feature type="domain" description="SGNH hydrolase-type esterase N-terminal" evidence="3">
    <location>
        <begin position="26"/>
        <end position="167"/>
    </location>
</feature>
<dbReference type="SUPFAM" id="SSF52266">
    <property type="entry name" value="SGNH hydrolase"/>
    <property type="match status" value="1"/>
</dbReference>
<organism evidence="4 5">
    <name type="scientific">Chitinophaga niabensis</name>
    <dbReference type="NCBI Taxonomy" id="536979"/>
    <lineage>
        <taxon>Bacteria</taxon>
        <taxon>Pseudomonadati</taxon>
        <taxon>Bacteroidota</taxon>
        <taxon>Chitinophagia</taxon>
        <taxon>Chitinophagales</taxon>
        <taxon>Chitinophagaceae</taxon>
        <taxon>Chitinophaga</taxon>
    </lineage>
</organism>
<dbReference type="AlphaFoldDB" id="A0A1N6K1I7"/>
<evidence type="ECO:0000256" key="1">
    <source>
        <dbReference type="SAM" id="SignalP"/>
    </source>
</evidence>
<evidence type="ECO:0000313" key="4">
    <source>
        <dbReference type="EMBL" id="SIO50217.1"/>
    </source>
</evidence>
<accession>A0A1N6K1I7</accession>
<dbReference type="InterPro" id="IPR032740">
    <property type="entry name" value="GxDLY"/>
</dbReference>
<feature type="chain" id="PRO_5013201424" evidence="1">
    <location>
        <begin position="22"/>
        <end position="365"/>
    </location>
</feature>